<keyword evidence="2" id="KW-0472">Membrane</keyword>
<feature type="compositionally biased region" description="Basic and acidic residues" evidence="1">
    <location>
        <begin position="122"/>
        <end position="135"/>
    </location>
</feature>
<dbReference type="GeneID" id="89974282"/>
<keyword evidence="4" id="KW-1185">Reference proteome</keyword>
<evidence type="ECO:0000313" key="4">
    <source>
        <dbReference type="Proteomes" id="UP001358417"/>
    </source>
</evidence>
<proteinExistence type="predicted"/>
<evidence type="ECO:0000313" key="3">
    <source>
        <dbReference type="EMBL" id="KAK5047921.1"/>
    </source>
</evidence>
<feature type="compositionally biased region" description="Basic and acidic residues" evidence="1">
    <location>
        <begin position="91"/>
        <end position="107"/>
    </location>
</feature>
<feature type="transmembrane region" description="Helical" evidence="2">
    <location>
        <begin position="61"/>
        <end position="85"/>
    </location>
</feature>
<keyword evidence="2" id="KW-0812">Transmembrane</keyword>
<name>A0AAV9N536_9EURO</name>
<protein>
    <submittedName>
        <fullName evidence="3">Uncharacterized protein</fullName>
    </submittedName>
</protein>
<reference evidence="3 4" key="1">
    <citation type="submission" date="2023-08" db="EMBL/GenBank/DDBJ databases">
        <title>Black Yeasts Isolated from many extreme environments.</title>
        <authorList>
            <person name="Coleine C."/>
            <person name="Stajich J.E."/>
            <person name="Selbmann L."/>
        </authorList>
    </citation>
    <scope>NUCLEOTIDE SEQUENCE [LARGE SCALE GENOMIC DNA]</scope>
    <source>
        <strain evidence="3 4">CCFEE 5792</strain>
    </source>
</reference>
<dbReference type="RefSeq" id="XP_064703427.1">
    <property type="nucleotide sequence ID" value="XM_064849672.1"/>
</dbReference>
<gene>
    <name evidence="3" type="ORF">LTR84_006109</name>
</gene>
<evidence type="ECO:0000256" key="1">
    <source>
        <dbReference type="SAM" id="MobiDB-lite"/>
    </source>
</evidence>
<dbReference type="Proteomes" id="UP001358417">
    <property type="component" value="Unassembled WGS sequence"/>
</dbReference>
<comment type="caution">
    <text evidence="3">The sequence shown here is derived from an EMBL/GenBank/DDBJ whole genome shotgun (WGS) entry which is preliminary data.</text>
</comment>
<accession>A0AAV9N536</accession>
<feature type="region of interest" description="Disordered" evidence="1">
    <location>
        <begin position="87"/>
        <end position="135"/>
    </location>
</feature>
<sequence length="135" mass="14776">MPPARRRQPRRPRRYVLGFERAHPNIQDLLIRACDASTPLLLATILACAGVMKRPPWERSVLWYAALGGFLSRWVAVTCAVTWMLNGWGGDGERAAPDADQRGRRGADGAGGNEGGELVLGLERDRDRGENPGEG</sequence>
<dbReference type="EMBL" id="JAVRRD010000023">
    <property type="protein sequence ID" value="KAK5047921.1"/>
    <property type="molecule type" value="Genomic_DNA"/>
</dbReference>
<dbReference type="AlphaFoldDB" id="A0AAV9N536"/>
<keyword evidence="2" id="KW-1133">Transmembrane helix</keyword>
<evidence type="ECO:0000256" key="2">
    <source>
        <dbReference type="SAM" id="Phobius"/>
    </source>
</evidence>
<organism evidence="3 4">
    <name type="scientific">Exophiala bonariae</name>
    <dbReference type="NCBI Taxonomy" id="1690606"/>
    <lineage>
        <taxon>Eukaryota</taxon>
        <taxon>Fungi</taxon>
        <taxon>Dikarya</taxon>
        <taxon>Ascomycota</taxon>
        <taxon>Pezizomycotina</taxon>
        <taxon>Eurotiomycetes</taxon>
        <taxon>Chaetothyriomycetidae</taxon>
        <taxon>Chaetothyriales</taxon>
        <taxon>Herpotrichiellaceae</taxon>
        <taxon>Exophiala</taxon>
    </lineage>
</organism>